<dbReference type="InterPro" id="IPR023346">
    <property type="entry name" value="Lysozyme-like_dom_sf"/>
</dbReference>
<dbReference type="InterPro" id="IPR045155">
    <property type="entry name" value="Beta-lactam_cat"/>
</dbReference>
<gene>
    <name evidence="18" type="ORF">SAMN06264365_106211</name>
</gene>
<dbReference type="Gene3D" id="1.10.3810.10">
    <property type="entry name" value="Biosynthetic peptidoglycan transglycosylase-like"/>
    <property type="match status" value="1"/>
</dbReference>
<evidence type="ECO:0000256" key="13">
    <source>
        <dbReference type="ARBA" id="ARBA00049902"/>
    </source>
</evidence>
<feature type="transmembrane region" description="Helical" evidence="14">
    <location>
        <begin position="39"/>
        <end position="59"/>
    </location>
</feature>
<keyword evidence="6" id="KW-0808">Transferase</keyword>
<comment type="similarity">
    <text evidence="2">In the N-terminal section; belongs to the glycosyltransferase 51 family.</text>
</comment>
<evidence type="ECO:0000256" key="2">
    <source>
        <dbReference type="ARBA" id="ARBA00007739"/>
    </source>
</evidence>
<dbReference type="InterPro" id="IPR001460">
    <property type="entry name" value="PCN-bd_Tpept"/>
</dbReference>
<dbReference type="Pfam" id="PF13354">
    <property type="entry name" value="Beta-lactamase2"/>
    <property type="match status" value="1"/>
</dbReference>
<dbReference type="GO" id="GO:0006508">
    <property type="term" value="P:proteolysis"/>
    <property type="evidence" value="ECO:0007669"/>
    <property type="project" value="UniProtKB-KW"/>
</dbReference>
<dbReference type="AlphaFoldDB" id="A0A238ZPS7"/>
<dbReference type="PANTHER" id="PTHR32282">
    <property type="entry name" value="BINDING PROTEIN TRANSPEPTIDASE, PUTATIVE-RELATED"/>
    <property type="match status" value="1"/>
</dbReference>
<keyword evidence="9" id="KW-0573">Peptidoglycan synthesis</keyword>
<evidence type="ECO:0000256" key="3">
    <source>
        <dbReference type="ARBA" id="ARBA00022645"/>
    </source>
</evidence>
<feature type="domain" description="Beta-lactamase class A catalytic" evidence="17">
    <location>
        <begin position="766"/>
        <end position="875"/>
    </location>
</feature>
<dbReference type="InterPro" id="IPR012338">
    <property type="entry name" value="Beta-lactam/transpept-like"/>
</dbReference>
<dbReference type="OrthoDB" id="3397599at2"/>
<keyword evidence="3 18" id="KW-0121">Carboxypeptidase</keyword>
<keyword evidence="14" id="KW-0472">Membrane</keyword>
<dbReference type="FunFam" id="1.10.3810.10:FF:000001">
    <property type="entry name" value="Penicillin-binding protein 1A"/>
    <property type="match status" value="1"/>
</dbReference>
<organism evidence="18 19">
    <name type="scientific">Actinoplanes regularis</name>
    <dbReference type="NCBI Taxonomy" id="52697"/>
    <lineage>
        <taxon>Bacteria</taxon>
        <taxon>Bacillati</taxon>
        <taxon>Actinomycetota</taxon>
        <taxon>Actinomycetes</taxon>
        <taxon>Micromonosporales</taxon>
        <taxon>Micromonosporaceae</taxon>
        <taxon>Actinoplanes</taxon>
    </lineage>
</organism>
<dbReference type="RefSeq" id="WP_089294414.1">
    <property type="nucleotide sequence ID" value="NZ_BOMU01000052.1"/>
</dbReference>
<keyword evidence="8" id="KW-0133">Cell shape</keyword>
<feature type="domain" description="Penicillin-binding protein transpeptidase" evidence="15">
    <location>
        <begin position="345"/>
        <end position="594"/>
    </location>
</feature>
<evidence type="ECO:0000256" key="6">
    <source>
        <dbReference type="ARBA" id="ARBA00022679"/>
    </source>
</evidence>
<comment type="catalytic activity">
    <reaction evidence="13">
        <text>[GlcNAc-(1-&gt;4)-Mur2Ac(oyl-L-Ala-gamma-D-Glu-L-Lys-D-Ala-D-Ala)](n)-di-trans,octa-cis-undecaprenyl diphosphate + beta-D-GlcNAc-(1-&gt;4)-Mur2Ac(oyl-L-Ala-gamma-D-Glu-L-Lys-D-Ala-D-Ala)-di-trans,octa-cis-undecaprenyl diphosphate = [GlcNAc-(1-&gt;4)-Mur2Ac(oyl-L-Ala-gamma-D-Glu-L-Lys-D-Ala-D-Ala)](n+1)-di-trans,octa-cis-undecaprenyl diphosphate + di-trans,octa-cis-undecaprenyl diphosphate + H(+)</text>
        <dbReference type="Rhea" id="RHEA:23708"/>
        <dbReference type="Rhea" id="RHEA-COMP:9602"/>
        <dbReference type="Rhea" id="RHEA-COMP:9603"/>
        <dbReference type="ChEBI" id="CHEBI:15378"/>
        <dbReference type="ChEBI" id="CHEBI:58405"/>
        <dbReference type="ChEBI" id="CHEBI:60033"/>
        <dbReference type="ChEBI" id="CHEBI:78435"/>
        <dbReference type="EC" id="2.4.99.28"/>
    </reaction>
</comment>
<evidence type="ECO:0000256" key="8">
    <source>
        <dbReference type="ARBA" id="ARBA00022960"/>
    </source>
</evidence>
<accession>A0A238ZPS7</accession>
<sequence>MPRSQAQHREPNPVIVTLRRGLRWPVAWFRRWPRWSRRAAAIVVALQLALVVAAAGYVWSVDLPSDPVPPQASVLYYRDGRTVLARIGATDRTDVPLTRVPLGVRRTFLAAEDRDFYEHHGVSARGLARALWSNVVRDSGEGASTITQQYARNAYLTQERTVGRKAKEAALALKVEHRFTKDEILERYLNTIYFGRSAYGIEAASHAFFGVSVDHLTTYQGAVLAAMVKDPTRGDPAVDPGWTLDRWKWIIRAMSDAGWLPVGAADRTPYPEVAKESVTASTIGGPLGLITDRVEDELVAAGYSRQQIRTGGLSITTTLDAGAQQTAITTIGKALAGQPETLRTALVAIDPRDGGVRAYYGGDRGRGYYDDALAARPAASTFKPLVLAAAEEHDISFRSYYNGTSPRVFADRGGAPLYNVGNLQCPVCPLDTAMVYSLNTPFYAVAEQIGAKSIRDLALRLGVPDKYGDQTTMVDLKGELSPGRTRSDIAIGRYPVKPADLAGVYATLANGGGHAKRHFVVSVTGAGGTVLHRHKVVTTRVLDSGVAADVGAVLSQVVEHHGRVPGIQAAAKTGSQQFGDTVDSSDAWTAGWAPGLAVVTWVGRDKPGPIRTKDGKAINGEGMPYDIFRNFLSGALKGRPAAALPRAAEVGQPQKGDLETLGGDVAMVPGKVFPGPQKGDLVDKSLAKGGWNERVSRLTSALDEYANTAGDFSVSLVDKKTGHRYDYHGDREFETASVVKVELLAALLLQAQDTGRTLTSAERERARKMIVASDNDAAVQIYDAIGGVNGLRAALQRLGLDDTDPAANFGLTTTTAKDQTRMVTALTATGSPLNSKSRELILQLMSSVNADQTWGVSAASFAGEQTAQKNGWLSRSTEQGRWIVNTTGRVSGEKTDVALSVLSHGHKDQQAGIEVVEQIAALTRSYLGW</sequence>
<evidence type="ECO:0000259" key="17">
    <source>
        <dbReference type="Pfam" id="PF13354"/>
    </source>
</evidence>
<dbReference type="GO" id="GO:0030288">
    <property type="term" value="C:outer membrane-bounded periplasmic space"/>
    <property type="evidence" value="ECO:0007669"/>
    <property type="project" value="TreeGrafter"/>
</dbReference>
<evidence type="ECO:0000256" key="7">
    <source>
        <dbReference type="ARBA" id="ARBA00022801"/>
    </source>
</evidence>
<dbReference type="InterPro" id="IPR036950">
    <property type="entry name" value="PBP_transglycosylase"/>
</dbReference>
<evidence type="ECO:0000256" key="1">
    <source>
        <dbReference type="ARBA" id="ARBA00007090"/>
    </source>
</evidence>
<dbReference type="InterPro" id="IPR050396">
    <property type="entry name" value="Glycosyltr_51/Transpeptidase"/>
</dbReference>
<protein>
    <submittedName>
        <fullName evidence="18">Membrane carboxypeptidase (Penicillin-binding protein)</fullName>
    </submittedName>
</protein>
<dbReference type="GO" id="GO:0071555">
    <property type="term" value="P:cell wall organization"/>
    <property type="evidence" value="ECO:0007669"/>
    <property type="project" value="UniProtKB-KW"/>
</dbReference>
<dbReference type="GO" id="GO:0008800">
    <property type="term" value="F:beta-lactamase activity"/>
    <property type="evidence" value="ECO:0007669"/>
    <property type="project" value="InterPro"/>
</dbReference>
<keyword evidence="11" id="KW-0961">Cell wall biogenesis/degradation</keyword>
<keyword evidence="7" id="KW-0378">Hydrolase</keyword>
<dbReference type="Pfam" id="PF00912">
    <property type="entry name" value="Transgly"/>
    <property type="match status" value="1"/>
</dbReference>
<keyword evidence="19" id="KW-1185">Reference proteome</keyword>
<dbReference type="GO" id="GO:0009002">
    <property type="term" value="F:serine-type D-Ala-D-Ala carboxypeptidase activity"/>
    <property type="evidence" value="ECO:0007669"/>
    <property type="project" value="UniProtKB-EC"/>
</dbReference>
<keyword evidence="14" id="KW-0812">Transmembrane</keyword>
<dbReference type="InterPro" id="IPR001264">
    <property type="entry name" value="Glyco_trans_51"/>
</dbReference>
<evidence type="ECO:0000256" key="12">
    <source>
        <dbReference type="ARBA" id="ARBA00034000"/>
    </source>
</evidence>
<dbReference type="Proteomes" id="UP000198415">
    <property type="component" value="Unassembled WGS sequence"/>
</dbReference>
<keyword evidence="10" id="KW-0511">Multifunctional enzyme</keyword>
<dbReference type="Pfam" id="PF00905">
    <property type="entry name" value="Transpeptidase"/>
    <property type="match status" value="1"/>
</dbReference>
<dbReference type="GO" id="GO:0008658">
    <property type="term" value="F:penicillin binding"/>
    <property type="evidence" value="ECO:0007669"/>
    <property type="project" value="InterPro"/>
</dbReference>
<dbReference type="GO" id="GO:0008360">
    <property type="term" value="P:regulation of cell shape"/>
    <property type="evidence" value="ECO:0007669"/>
    <property type="project" value="UniProtKB-KW"/>
</dbReference>
<evidence type="ECO:0000256" key="10">
    <source>
        <dbReference type="ARBA" id="ARBA00023268"/>
    </source>
</evidence>
<dbReference type="GO" id="GO:0008955">
    <property type="term" value="F:peptidoglycan glycosyltransferase activity"/>
    <property type="evidence" value="ECO:0007669"/>
    <property type="project" value="UniProtKB-EC"/>
</dbReference>
<dbReference type="SUPFAM" id="SSF53955">
    <property type="entry name" value="Lysozyme-like"/>
    <property type="match status" value="1"/>
</dbReference>
<comment type="catalytic activity">
    <reaction evidence="12">
        <text>Preferential cleavage: (Ac)2-L-Lys-D-Ala-|-D-Ala. Also transpeptidation of peptidyl-alanyl moieties that are N-acyl substituents of D-alanine.</text>
        <dbReference type="EC" id="3.4.16.4"/>
    </reaction>
</comment>
<feature type="domain" description="Glycosyl transferase family 51" evidence="16">
    <location>
        <begin position="83"/>
        <end position="254"/>
    </location>
</feature>
<keyword evidence="4" id="KW-0645">Protease</keyword>
<evidence type="ECO:0000256" key="9">
    <source>
        <dbReference type="ARBA" id="ARBA00022984"/>
    </source>
</evidence>
<dbReference type="EMBL" id="FZNR01000006">
    <property type="protein sequence ID" value="SNR85375.1"/>
    <property type="molecule type" value="Genomic_DNA"/>
</dbReference>
<evidence type="ECO:0000259" key="16">
    <source>
        <dbReference type="Pfam" id="PF00912"/>
    </source>
</evidence>
<dbReference type="Gene3D" id="3.40.710.10">
    <property type="entry name" value="DD-peptidase/beta-lactamase superfamily"/>
    <property type="match status" value="2"/>
</dbReference>
<evidence type="ECO:0000259" key="15">
    <source>
        <dbReference type="Pfam" id="PF00905"/>
    </source>
</evidence>
<dbReference type="GO" id="GO:0030655">
    <property type="term" value="P:beta-lactam antibiotic catabolic process"/>
    <property type="evidence" value="ECO:0007669"/>
    <property type="project" value="InterPro"/>
</dbReference>
<comment type="similarity">
    <text evidence="1">In the C-terminal section; belongs to the transpeptidase family.</text>
</comment>
<keyword evidence="14" id="KW-1133">Transmembrane helix</keyword>
<dbReference type="PANTHER" id="PTHR32282:SF34">
    <property type="entry name" value="PENICILLIN-BINDING PROTEIN 1A"/>
    <property type="match status" value="1"/>
</dbReference>
<evidence type="ECO:0000256" key="4">
    <source>
        <dbReference type="ARBA" id="ARBA00022670"/>
    </source>
</evidence>
<evidence type="ECO:0000256" key="14">
    <source>
        <dbReference type="SAM" id="Phobius"/>
    </source>
</evidence>
<evidence type="ECO:0000313" key="18">
    <source>
        <dbReference type="EMBL" id="SNR85375.1"/>
    </source>
</evidence>
<evidence type="ECO:0000313" key="19">
    <source>
        <dbReference type="Proteomes" id="UP000198415"/>
    </source>
</evidence>
<name>A0A238ZPS7_9ACTN</name>
<keyword evidence="5" id="KW-0328">Glycosyltransferase</keyword>
<dbReference type="SUPFAM" id="SSF56601">
    <property type="entry name" value="beta-lactamase/transpeptidase-like"/>
    <property type="match status" value="2"/>
</dbReference>
<reference evidence="18 19" key="1">
    <citation type="submission" date="2017-06" db="EMBL/GenBank/DDBJ databases">
        <authorList>
            <person name="Kim H.J."/>
            <person name="Triplett B.A."/>
        </authorList>
    </citation>
    <scope>NUCLEOTIDE SEQUENCE [LARGE SCALE GENOMIC DNA]</scope>
    <source>
        <strain evidence="18 19">DSM 43151</strain>
    </source>
</reference>
<dbReference type="GO" id="GO:0009252">
    <property type="term" value="P:peptidoglycan biosynthetic process"/>
    <property type="evidence" value="ECO:0007669"/>
    <property type="project" value="UniProtKB-KW"/>
</dbReference>
<evidence type="ECO:0000256" key="11">
    <source>
        <dbReference type="ARBA" id="ARBA00023316"/>
    </source>
</evidence>
<proteinExistence type="inferred from homology"/>
<evidence type="ECO:0000256" key="5">
    <source>
        <dbReference type="ARBA" id="ARBA00022676"/>
    </source>
</evidence>